<reference evidence="1" key="1">
    <citation type="submission" date="2011-10" db="EMBL/GenBank/DDBJ databases">
        <title>Provirophages and transpovirons: unique mobilome of giant viruses.</title>
        <authorList>
            <person name="Desnues C."/>
            <person name="LaScola B."/>
            <person name="Yutin N."/>
            <person name="Fournous G."/>
            <person name="Koonin E."/>
            <person name="Raoult D."/>
        </authorList>
    </citation>
    <scope>NUCLEOTIDE SEQUENCE</scope>
    <source>
        <strain evidence="1">Mv13-c7</strain>
    </source>
</reference>
<proteinExistence type="predicted"/>
<name>H2EBZ4_9VIRU</name>
<protein>
    <submittedName>
        <fullName evidence="1">Uncharacterized protein</fullName>
    </submittedName>
</protein>
<sequence>MSQESNMSQEFYTNKIFHITDFRPIGFKIPKYTETYCSFCRGYLSEPCENCQGKNIHCDIIETNGQFYHIHCHNEMTKKNKYIVIQ</sequence>
<accession>H2EBZ4</accession>
<dbReference type="EMBL" id="JN885991">
    <property type="protein sequence ID" value="AEX61917.1"/>
    <property type="molecule type" value="Genomic_DNA"/>
</dbReference>
<evidence type="ECO:0000313" key="1">
    <source>
        <dbReference type="EMBL" id="AEX61917.1"/>
    </source>
</evidence>
<organism evidence="1">
    <name type="scientific">Megavirus courdo7</name>
    <dbReference type="NCBI Taxonomy" id="1128135"/>
    <lineage>
        <taxon>Viruses</taxon>
        <taxon>Varidnaviria</taxon>
        <taxon>Bamfordvirae</taxon>
        <taxon>Nucleocytoviricota</taxon>
        <taxon>Megaviricetes</taxon>
        <taxon>Imitervirales</taxon>
        <taxon>Mimiviridae</taxon>
        <taxon>Megamimivirinae</taxon>
        <taxon>Megavirus</taxon>
    </lineage>
</organism>
<gene>
    <name evidence="1" type="ORF">c7_R854</name>
</gene>